<keyword evidence="2" id="KW-1133">Transmembrane helix</keyword>
<evidence type="ECO:0000256" key="1">
    <source>
        <dbReference type="SAM" id="MobiDB-lite"/>
    </source>
</evidence>
<dbReference type="AlphaFoldDB" id="A0A1Y2BL56"/>
<sequence>MLWLLVGVVVVLIIVAVYLIKLTSYRINASRRRRTTGDREAQTQQTNSEPPTFASVARDITSRVLPDRRPGVDPSTGEPYVPIQRPQRPRAEAGSLVVRVAEDETGGDPELPSYNDRTATTQVPVPNLPAEPPAAYQSTMRLSRESDITFVGDEPPKYDSQPVVRML</sequence>
<proteinExistence type="predicted"/>
<keyword evidence="2" id="KW-0812">Transmembrane</keyword>
<evidence type="ECO:0000313" key="4">
    <source>
        <dbReference type="Proteomes" id="UP000193986"/>
    </source>
</evidence>
<dbReference type="EMBL" id="MCFC01000002">
    <property type="protein sequence ID" value="ORY34825.1"/>
    <property type="molecule type" value="Genomic_DNA"/>
</dbReference>
<feature type="transmembrane region" description="Helical" evidence="2">
    <location>
        <begin position="6"/>
        <end position="24"/>
    </location>
</feature>
<reference evidence="3 4" key="1">
    <citation type="submission" date="2016-07" db="EMBL/GenBank/DDBJ databases">
        <title>Pervasive Adenine N6-methylation of Active Genes in Fungi.</title>
        <authorList>
            <consortium name="DOE Joint Genome Institute"/>
            <person name="Mondo S.J."/>
            <person name="Dannebaum R.O."/>
            <person name="Kuo R.C."/>
            <person name="Labutti K."/>
            <person name="Haridas S."/>
            <person name="Kuo A."/>
            <person name="Salamov A."/>
            <person name="Ahrendt S.R."/>
            <person name="Lipzen A."/>
            <person name="Sullivan W."/>
            <person name="Andreopoulos W.B."/>
            <person name="Clum A."/>
            <person name="Lindquist E."/>
            <person name="Daum C."/>
            <person name="Ramamoorthy G.K."/>
            <person name="Gryganskyi A."/>
            <person name="Culley D."/>
            <person name="Magnuson J.K."/>
            <person name="James T.Y."/>
            <person name="O'Malley M.A."/>
            <person name="Stajich J.E."/>
            <person name="Spatafora J.W."/>
            <person name="Visel A."/>
            <person name="Grigoriev I.V."/>
        </authorList>
    </citation>
    <scope>NUCLEOTIDE SEQUENCE [LARGE SCALE GENOMIC DNA]</scope>
    <source>
        <strain evidence="3 4">68-887.2</strain>
    </source>
</reference>
<organism evidence="3 4">
    <name type="scientific">Naematelia encephala</name>
    <dbReference type="NCBI Taxonomy" id="71784"/>
    <lineage>
        <taxon>Eukaryota</taxon>
        <taxon>Fungi</taxon>
        <taxon>Dikarya</taxon>
        <taxon>Basidiomycota</taxon>
        <taxon>Agaricomycotina</taxon>
        <taxon>Tremellomycetes</taxon>
        <taxon>Tremellales</taxon>
        <taxon>Naemateliaceae</taxon>
        <taxon>Naematelia</taxon>
    </lineage>
</organism>
<accession>A0A1Y2BL56</accession>
<dbReference type="Proteomes" id="UP000193986">
    <property type="component" value="Unassembled WGS sequence"/>
</dbReference>
<protein>
    <submittedName>
        <fullName evidence="3">Uncharacterized protein</fullName>
    </submittedName>
</protein>
<comment type="caution">
    <text evidence="3">The sequence shown here is derived from an EMBL/GenBank/DDBJ whole genome shotgun (WGS) entry which is preliminary data.</text>
</comment>
<gene>
    <name evidence="3" type="ORF">BCR39DRAFT_515006</name>
</gene>
<name>A0A1Y2BL56_9TREE</name>
<dbReference type="InParanoid" id="A0A1Y2BL56"/>
<keyword evidence="4" id="KW-1185">Reference proteome</keyword>
<evidence type="ECO:0000313" key="3">
    <source>
        <dbReference type="EMBL" id="ORY34825.1"/>
    </source>
</evidence>
<evidence type="ECO:0000256" key="2">
    <source>
        <dbReference type="SAM" id="Phobius"/>
    </source>
</evidence>
<feature type="compositionally biased region" description="Polar residues" evidence="1">
    <location>
        <begin position="115"/>
        <end position="124"/>
    </location>
</feature>
<feature type="region of interest" description="Disordered" evidence="1">
    <location>
        <begin position="30"/>
        <end position="133"/>
    </location>
</feature>
<keyword evidence="2" id="KW-0472">Membrane</keyword>